<dbReference type="SMART" id="SM00320">
    <property type="entry name" value="WD40"/>
    <property type="match status" value="8"/>
</dbReference>
<dbReference type="PANTHER" id="PTHR45589:SF1">
    <property type="entry name" value="WD REPEAT DOMAIN 62, ISOFORM G"/>
    <property type="match status" value="1"/>
</dbReference>
<proteinExistence type="predicted"/>
<feature type="region of interest" description="Disordered" evidence="1">
    <location>
        <begin position="778"/>
        <end position="850"/>
    </location>
</feature>
<dbReference type="PANTHER" id="PTHR45589">
    <property type="entry name" value="WD REPEAT DOMAIN 62, ISOFORM G"/>
    <property type="match status" value="1"/>
</dbReference>
<dbReference type="KEGG" id="bcom:BAUCODRAFT_41361"/>
<dbReference type="OrthoDB" id="6252103at2759"/>
<dbReference type="STRING" id="717646.M2LL99"/>
<feature type="compositionally biased region" description="Basic and acidic residues" evidence="1">
    <location>
        <begin position="80"/>
        <end position="92"/>
    </location>
</feature>
<feature type="compositionally biased region" description="Low complexity" evidence="1">
    <location>
        <begin position="788"/>
        <end position="803"/>
    </location>
</feature>
<dbReference type="AlphaFoldDB" id="M2LL99"/>
<dbReference type="InterPro" id="IPR036322">
    <property type="entry name" value="WD40_repeat_dom_sf"/>
</dbReference>
<dbReference type="SUPFAM" id="SSF50978">
    <property type="entry name" value="WD40 repeat-like"/>
    <property type="match status" value="2"/>
</dbReference>
<dbReference type="Proteomes" id="UP000011761">
    <property type="component" value="Unassembled WGS sequence"/>
</dbReference>
<feature type="region of interest" description="Disordered" evidence="1">
    <location>
        <begin position="64"/>
        <end position="115"/>
    </location>
</feature>
<accession>M2LL99</accession>
<dbReference type="InterPro" id="IPR015943">
    <property type="entry name" value="WD40/YVTN_repeat-like_dom_sf"/>
</dbReference>
<feature type="non-terminal residue" evidence="2">
    <location>
        <position position="1"/>
    </location>
</feature>
<protein>
    <submittedName>
        <fullName evidence="2">Uncharacterized protein</fullName>
    </submittedName>
</protein>
<dbReference type="OMA" id="ASYYTWA"/>
<dbReference type="InterPro" id="IPR052779">
    <property type="entry name" value="WDR62"/>
</dbReference>
<name>M2LL99_BAUPA</name>
<evidence type="ECO:0000313" key="2">
    <source>
        <dbReference type="EMBL" id="EMC95037.1"/>
    </source>
</evidence>
<feature type="compositionally biased region" description="Polar residues" evidence="1">
    <location>
        <begin position="70"/>
        <end position="79"/>
    </location>
</feature>
<dbReference type="eggNOG" id="KOG1408">
    <property type="taxonomic scope" value="Eukaryota"/>
</dbReference>
<evidence type="ECO:0000313" key="3">
    <source>
        <dbReference type="Proteomes" id="UP000011761"/>
    </source>
</evidence>
<dbReference type="InterPro" id="IPR001680">
    <property type="entry name" value="WD40_rpt"/>
</dbReference>
<dbReference type="Gene3D" id="2.130.10.10">
    <property type="entry name" value="YVTN repeat-like/Quinoprotein amine dehydrogenase"/>
    <property type="match status" value="3"/>
</dbReference>
<gene>
    <name evidence="2" type="ORF">BAUCODRAFT_41361</name>
</gene>
<organism evidence="2 3">
    <name type="scientific">Baudoinia panamericana (strain UAMH 10762)</name>
    <name type="common">Angels' share fungus</name>
    <name type="synonym">Baudoinia compniacensis (strain UAMH 10762)</name>
    <dbReference type="NCBI Taxonomy" id="717646"/>
    <lineage>
        <taxon>Eukaryota</taxon>
        <taxon>Fungi</taxon>
        <taxon>Dikarya</taxon>
        <taxon>Ascomycota</taxon>
        <taxon>Pezizomycotina</taxon>
        <taxon>Dothideomycetes</taxon>
        <taxon>Dothideomycetidae</taxon>
        <taxon>Mycosphaerellales</taxon>
        <taxon>Teratosphaeriaceae</taxon>
        <taxon>Baudoinia</taxon>
    </lineage>
</organism>
<dbReference type="Pfam" id="PF00400">
    <property type="entry name" value="WD40"/>
    <property type="match status" value="4"/>
</dbReference>
<feature type="non-terminal residue" evidence="2">
    <location>
        <position position="917"/>
    </location>
</feature>
<reference evidence="2 3" key="1">
    <citation type="journal article" date="2012" name="PLoS Pathog.">
        <title>Diverse lifestyles and strategies of plant pathogenesis encoded in the genomes of eighteen Dothideomycetes fungi.</title>
        <authorList>
            <person name="Ohm R.A."/>
            <person name="Feau N."/>
            <person name="Henrissat B."/>
            <person name="Schoch C.L."/>
            <person name="Horwitz B.A."/>
            <person name="Barry K.W."/>
            <person name="Condon B.J."/>
            <person name="Copeland A.C."/>
            <person name="Dhillon B."/>
            <person name="Glaser F."/>
            <person name="Hesse C.N."/>
            <person name="Kosti I."/>
            <person name="LaButti K."/>
            <person name="Lindquist E.A."/>
            <person name="Lucas S."/>
            <person name="Salamov A.A."/>
            <person name="Bradshaw R.E."/>
            <person name="Ciuffetti L."/>
            <person name="Hamelin R.C."/>
            <person name="Kema G.H.J."/>
            <person name="Lawrence C."/>
            <person name="Scott J.A."/>
            <person name="Spatafora J.W."/>
            <person name="Turgeon B.G."/>
            <person name="de Wit P.J.G.M."/>
            <person name="Zhong S."/>
            <person name="Goodwin S.B."/>
            <person name="Grigoriev I.V."/>
        </authorList>
    </citation>
    <scope>NUCLEOTIDE SEQUENCE [LARGE SCALE GENOMIC DNA]</scope>
    <source>
        <strain evidence="2 3">UAMH 10762</strain>
    </source>
</reference>
<sequence length="917" mass="97725">EEPGLRLSRVIGTTTISATAFATLPPTCQFAYAAGAVVVLAAVDENAQIKQRFFRARSPLTASGREGGVQATQASTGLDSRSRVSEVVRDQKPTVSPLSAARDWSDSPTGRSSTARDRVKAITSVALSPNGRWLAAGETGYRPRVLIFPLATDTSELPITTLSEHTFGIHGLSFSQDSQHLASLGTINDGFLYVWRIDERSGSATLAATNKCTALVNCIAWVGQSIVTVGLRYVKVWQLDEISKPISQPAGSGLSPITPRHTREHRSSDFGNSILGPKHKVLSGKNSLLGDLLDCNFTILLPYGDNEAIVCASTGEICLLADVAQAQDLMFAVVVDYDIAAARLGDSDTLTVGSARQPDQASGGPIAGAVLGNIEVKLLVDGTVSINGDANDTPAAAAQLTGHSSAIAGVQSIRSPAYPSAAFLTFDMNGIVRLWNAQAGPVTAFNVPLDRSQDAYGSSNQVVAATVRTDGLQLAAGDRYGTLTVLHLATDARAMHVHVRAHSTEITDLCAFDHADLRLLVSASRDRTVQLFAWFDDKLELLQTLQEHAGAVNGLLATQAGRKLLSCSADRSIVIREAWQRDEDEPGSVAYVTLRTIALKSAPTSICMCTDDSLLVAATDRTVTKYDINSGQSIMSFKCTDNEYGEAAILSRILYSPSLNGCSKIIGVSSSDKSIRLYSDSGSLIARDWGHTEGITDCALVSMSPSDHAAGGSAVQVVTVAADSTMFVWDTSLTAKATDKHFGEAAGMSDTRINTKSSAMGAPLRKVISHSDLARFRRGSSTEDGEFASPTTAQASAQASSPQRLRKKASRLSIAQTPRLEPAFRSSFAEPSRRQSLRQRSPSPPKSVSRTLRAYRKKLAGAQASDSITPEALRELERELKLTARVLSEKSQGKTVDEAMIARLLDQASEKIVGMLD</sequence>
<dbReference type="RefSeq" id="XP_007677495.1">
    <property type="nucleotide sequence ID" value="XM_007679305.1"/>
</dbReference>
<dbReference type="HOGENOM" id="CLU_005113_0_0_1"/>
<keyword evidence="3" id="KW-1185">Reference proteome</keyword>
<dbReference type="EMBL" id="KB445557">
    <property type="protein sequence ID" value="EMC95037.1"/>
    <property type="molecule type" value="Genomic_DNA"/>
</dbReference>
<feature type="region of interest" description="Disordered" evidence="1">
    <location>
        <begin position="250"/>
        <end position="269"/>
    </location>
</feature>
<evidence type="ECO:0000256" key="1">
    <source>
        <dbReference type="SAM" id="MobiDB-lite"/>
    </source>
</evidence>
<dbReference type="GeneID" id="19114097"/>